<evidence type="ECO:0000256" key="3">
    <source>
        <dbReference type="ARBA" id="ARBA00022475"/>
    </source>
</evidence>
<dbReference type="FunFam" id="1.20.1560.10:FF:000127">
    <property type="entry name" value="ABC transporter ATP-binding protein"/>
    <property type="match status" value="1"/>
</dbReference>
<organism evidence="12 13">
    <name type="scientific">Marinifilum breve</name>
    <dbReference type="NCBI Taxonomy" id="2184082"/>
    <lineage>
        <taxon>Bacteria</taxon>
        <taxon>Pseudomonadati</taxon>
        <taxon>Bacteroidota</taxon>
        <taxon>Bacteroidia</taxon>
        <taxon>Marinilabiliales</taxon>
        <taxon>Marinifilaceae</taxon>
    </lineage>
</organism>
<dbReference type="PROSITE" id="PS50929">
    <property type="entry name" value="ABC_TM1F"/>
    <property type="match status" value="1"/>
</dbReference>
<dbReference type="RefSeq" id="WP_110359721.1">
    <property type="nucleotide sequence ID" value="NZ_QFLI01000002.1"/>
</dbReference>
<protein>
    <submittedName>
        <fullName evidence="12">ABC transporter ATP-binding protein</fullName>
    </submittedName>
</protein>
<dbReference type="GO" id="GO:0034040">
    <property type="term" value="F:ATPase-coupled lipid transmembrane transporter activity"/>
    <property type="evidence" value="ECO:0007669"/>
    <property type="project" value="TreeGrafter"/>
</dbReference>
<name>A0A2V4A2I8_9BACT</name>
<evidence type="ECO:0000256" key="4">
    <source>
        <dbReference type="ARBA" id="ARBA00022692"/>
    </source>
</evidence>
<evidence type="ECO:0000256" key="9">
    <source>
        <dbReference type="SAM" id="Phobius"/>
    </source>
</evidence>
<dbReference type="GO" id="GO:0005524">
    <property type="term" value="F:ATP binding"/>
    <property type="evidence" value="ECO:0007669"/>
    <property type="project" value="UniProtKB-KW"/>
</dbReference>
<evidence type="ECO:0000259" key="11">
    <source>
        <dbReference type="PROSITE" id="PS50929"/>
    </source>
</evidence>
<dbReference type="GO" id="GO:0005886">
    <property type="term" value="C:plasma membrane"/>
    <property type="evidence" value="ECO:0007669"/>
    <property type="project" value="UniProtKB-SubCell"/>
</dbReference>
<dbReference type="AlphaFoldDB" id="A0A2V4A2I8"/>
<evidence type="ECO:0000256" key="8">
    <source>
        <dbReference type="ARBA" id="ARBA00023136"/>
    </source>
</evidence>
<dbReference type="EMBL" id="QFLI01000002">
    <property type="protein sequence ID" value="PXY02087.1"/>
    <property type="molecule type" value="Genomic_DNA"/>
</dbReference>
<feature type="transmembrane region" description="Helical" evidence="9">
    <location>
        <begin position="79"/>
        <end position="102"/>
    </location>
</feature>
<keyword evidence="13" id="KW-1185">Reference proteome</keyword>
<dbReference type="Gene3D" id="1.20.1560.10">
    <property type="entry name" value="ABC transporter type 1, transmembrane domain"/>
    <property type="match status" value="1"/>
</dbReference>
<gene>
    <name evidence="12" type="ORF">DF185_05430</name>
</gene>
<dbReference type="GO" id="GO:0016887">
    <property type="term" value="F:ATP hydrolysis activity"/>
    <property type="evidence" value="ECO:0007669"/>
    <property type="project" value="InterPro"/>
</dbReference>
<comment type="caution">
    <text evidence="12">The sequence shown here is derived from an EMBL/GenBank/DDBJ whole genome shotgun (WGS) entry which is preliminary data.</text>
</comment>
<dbReference type="PROSITE" id="PS51257">
    <property type="entry name" value="PROKAR_LIPOPROTEIN"/>
    <property type="match status" value="1"/>
</dbReference>
<dbReference type="InterPro" id="IPR017871">
    <property type="entry name" value="ABC_transporter-like_CS"/>
</dbReference>
<dbReference type="Proteomes" id="UP000248079">
    <property type="component" value="Unassembled WGS sequence"/>
</dbReference>
<dbReference type="SUPFAM" id="SSF90123">
    <property type="entry name" value="ABC transporter transmembrane region"/>
    <property type="match status" value="1"/>
</dbReference>
<dbReference type="PROSITE" id="PS00211">
    <property type="entry name" value="ABC_TRANSPORTER_1"/>
    <property type="match status" value="1"/>
</dbReference>
<feature type="transmembrane region" description="Helical" evidence="9">
    <location>
        <begin position="171"/>
        <end position="191"/>
    </location>
</feature>
<dbReference type="GO" id="GO:0140359">
    <property type="term" value="F:ABC-type transporter activity"/>
    <property type="evidence" value="ECO:0007669"/>
    <property type="project" value="InterPro"/>
</dbReference>
<evidence type="ECO:0000256" key="5">
    <source>
        <dbReference type="ARBA" id="ARBA00022741"/>
    </source>
</evidence>
<feature type="domain" description="ABC transmembrane type-1" evidence="11">
    <location>
        <begin position="26"/>
        <end position="319"/>
    </location>
</feature>
<dbReference type="SMART" id="SM00382">
    <property type="entry name" value="AAA"/>
    <property type="match status" value="1"/>
</dbReference>
<keyword evidence="2" id="KW-0813">Transport</keyword>
<evidence type="ECO:0000256" key="7">
    <source>
        <dbReference type="ARBA" id="ARBA00022989"/>
    </source>
</evidence>
<feature type="domain" description="ABC transporter" evidence="10">
    <location>
        <begin position="350"/>
        <end position="583"/>
    </location>
</feature>
<dbReference type="FunFam" id="3.40.50.300:FF:000221">
    <property type="entry name" value="Multidrug ABC transporter ATP-binding protein"/>
    <property type="match status" value="1"/>
</dbReference>
<evidence type="ECO:0000256" key="1">
    <source>
        <dbReference type="ARBA" id="ARBA00004651"/>
    </source>
</evidence>
<keyword evidence="7 9" id="KW-1133">Transmembrane helix</keyword>
<feature type="transmembrane region" description="Helical" evidence="9">
    <location>
        <begin position="23"/>
        <end position="44"/>
    </location>
</feature>
<keyword evidence="6 12" id="KW-0067">ATP-binding</keyword>
<comment type="subcellular location">
    <subcellularLocation>
        <location evidence="1">Cell membrane</location>
        <topology evidence="1">Multi-pass membrane protein</topology>
    </subcellularLocation>
</comment>
<dbReference type="Gene3D" id="3.40.50.300">
    <property type="entry name" value="P-loop containing nucleotide triphosphate hydrolases"/>
    <property type="match status" value="1"/>
</dbReference>
<feature type="transmembrane region" description="Helical" evidence="9">
    <location>
        <begin position="286"/>
        <end position="308"/>
    </location>
</feature>
<proteinExistence type="predicted"/>
<keyword evidence="3" id="KW-1003">Cell membrane</keyword>
<evidence type="ECO:0000256" key="6">
    <source>
        <dbReference type="ARBA" id="ARBA00022840"/>
    </source>
</evidence>
<dbReference type="InterPro" id="IPR003439">
    <property type="entry name" value="ABC_transporter-like_ATP-bd"/>
</dbReference>
<dbReference type="InterPro" id="IPR036640">
    <property type="entry name" value="ABC1_TM_sf"/>
</dbReference>
<dbReference type="PROSITE" id="PS50893">
    <property type="entry name" value="ABC_TRANSPORTER_2"/>
    <property type="match status" value="1"/>
</dbReference>
<dbReference type="CDD" id="cd07346">
    <property type="entry name" value="ABC_6TM_exporters"/>
    <property type="match status" value="1"/>
</dbReference>
<dbReference type="Pfam" id="PF00005">
    <property type="entry name" value="ABC_tran"/>
    <property type="match status" value="1"/>
</dbReference>
<evidence type="ECO:0000313" key="13">
    <source>
        <dbReference type="Proteomes" id="UP000248079"/>
    </source>
</evidence>
<dbReference type="PANTHER" id="PTHR24221">
    <property type="entry name" value="ATP-BINDING CASSETTE SUB-FAMILY B"/>
    <property type="match status" value="1"/>
</dbReference>
<keyword evidence="8 9" id="KW-0472">Membrane</keyword>
<dbReference type="InterPro" id="IPR011527">
    <property type="entry name" value="ABC1_TM_dom"/>
</dbReference>
<dbReference type="SUPFAM" id="SSF52540">
    <property type="entry name" value="P-loop containing nucleoside triphosphate hydrolases"/>
    <property type="match status" value="1"/>
</dbReference>
<accession>A0A2V4A2I8</accession>
<evidence type="ECO:0000259" key="10">
    <source>
        <dbReference type="PROSITE" id="PS50893"/>
    </source>
</evidence>
<keyword evidence="5" id="KW-0547">Nucleotide-binding</keyword>
<dbReference type="InterPro" id="IPR039421">
    <property type="entry name" value="Type_1_exporter"/>
</dbReference>
<evidence type="ECO:0000313" key="12">
    <source>
        <dbReference type="EMBL" id="PXY02087.1"/>
    </source>
</evidence>
<feature type="transmembrane region" description="Helical" evidence="9">
    <location>
        <begin position="147"/>
        <end position="165"/>
    </location>
</feature>
<dbReference type="OrthoDB" id="9762778at2"/>
<reference evidence="12 13" key="1">
    <citation type="submission" date="2018-05" db="EMBL/GenBank/DDBJ databases">
        <title>Marinifilum breve JC075T sp. nov., a marine bacterium isolated from Yongle Blue Hole in the South China Sea.</title>
        <authorList>
            <person name="Fu T."/>
        </authorList>
    </citation>
    <scope>NUCLEOTIDE SEQUENCE [LARGE SCALE GENOMIC DNA]</scope>
    <source>
        <strain evidence="12 13">JC075</strain>
    </source>
</reference>
<evidence type="ECO:0000256" key="2">
    <source>
        <dbReference type="ARBA" id="ARBA00022448"/>
    </source>
</evidence>
<dbReference type="InterPro" id="IPR003593">
    <property type="entry name" value="AAA+_ATPase"/>
</dbReference>
<sequence length="600" mass="67698">MKKNNKQTQGLLRLIEIAGTKKWLLIVSMILAIACSVAQFTPFVSVYKILTELAAHATDPALLDKAYIWKWAYITLWSFVAYGALLFSSLMFSHIAAFNILYELRMKLAQKLVRLPMGFFTKRASGDIKKVMSEDVERIELFVAHHIPDIVSAFVFPLLLLTYMYVVDWRLALVVTCVFVMAMGFISSMSFNPKMKLVVEKYLNTMGQMNNSIIEYVRGIQIVKIFNRSTKAFERLNRDIDDFRDFSNDITKKYAPTYLGFYILLSSVLLFVIPVAVLLLLNSESYSAYIPTVLLFLILSGGIFFPMLKLMWIGGMMSQNNVGISMIDEILNKEEITDPESEENPKDASIVFDNVSFAYDTTQILNQVSFTAKPNTVTALVGPSGAGKTTIAMLAARFWDVNSGEIRIGNVPIHKIKVSNLMENIAFVFQDNMLFFDTVEENIRMGNKAASIEQVQQAAQAAQCHEFITKLDQAYNTLVGEGGTYLSGGEQQRIALARAILKDASIILLDEATAYADPENEGKILDSFSHLVKGKTVMVIAHRLSTITNADQILYIDKGKVQEQGTHEELLMMNKEYAHMWQTYSQSREWVIKTEKEVLI</sequence>
<keyword evidence="4 9" id="KW-0812">Transmembrane</keyword>
<dbReference type="PANTHER" id="PTHR24221:SF397">
    <property type="entry name" value="ABC TRANSPORTER, ATP-BINDING TRANSMEMBRANE PROTEIN"/>
    <property type="match status" value="1"/>
</dbReference>
<dbReference type="InterPro" id="IPR027417">
    <property type="entry name" value="P-loop_NTPase"/>
</dbReference>
<dbReference type="Pfam" id="PF00664">
    <property type="entry name" value="ABC_membrane"/>
    <property type="match status" value="1"/>
</dbReference>
<feature type="transmembrane region" description="Helical" evidence="9">
    <location>
        <begin position="259"/>
        <end position="280"/>
    </location>
</feature>